<dbReference type="PROSITE" id="PS50172">
    <property type="entry name" value="BRCT"/>
    <property type="match status" value="1"/>
</dbReference>
<reference evidence="3 4" key="1">
    <citation type="submission" date="2019-07" db="EMBL/GenBank/DDBJ databases">
        <title>De Novo Assembly of kiwifruit Actinidia rufa.</title>
        <authorList>
            <person name="Sugita-Konishi S."/>
            <person name="Sato K."/>
            <person name="Mori E."/>
            <person name="Abe Y."/>
            <person name="Kisaki G."/>
            <person name="Hamano K."/>
            <person name="Suezawa K."/>
            <person name="Otani M."/>
            <person name="Fukuda T."/>
            <person name="Manabe T."/>
            <person name="Gomi K."/>
            <person name="Tabuchi M."/>
            <person name="Akimitsu K."/>
            <person name="Kataoka I."/>
        </authorList>
    </citation>
    <scope>NUCLEOTIDE SEQUENCE [LARGE SCALE GENOMIC DNA]</scope>
    <source>
        <strain evidence="4">cv. Fuchu</strain>
    </source>
</reference>
<dbReference type="InterPro" id="IPR036420">
    <property type="entry name" value="BRCT_dom_sf"/>
</dbReference>
<accession>A0A7J0EKT1</accession>
<protein>
    <submittedName>
        <fullName evidence="3">Zinc finger (C3HC4-type RING finger) family protein</fullName>
    </submittedName>
</protein>
<dbReference type="PANTHER" id="PTHR47776:SF2">
    <property type="entry name" value="RING-TYPE E3 UBIQUITIN TRANSFERASE BRCA1"/>
    <property type="match status" value="1"/>
</dbReference>
<comment type="caution">
    <text evidence="3">The sequence shown here is derived from an EMBL/GenBank/DDBJ whole genome shotgun (WGS) entry which is preliminary data.</text>
</comment>
<dbReference type="Pfam" id="PF12738">
    <property type="entry name" value="PTCB-BRCT"/>
    <property type="match status" value="1"/>
</dbReference>
<sequence>MELVVATVSGYHDPERSKLIKLISRTGANFVGRMDPSTTHLVCWRFEGRKYDLAKKFNTFIVNHQWVEECIKQGRCVPEQPYLLQSGQEVGPLRLEVPLVTEKVTLLTTQKSDAQNDYTGNAIGTEHGMDGQLDGTHSRLLSESI</sequence>
<feature type="domain" description="BRCT" evidence="2">
    <location>
        <begin position="1"/>
        <end position="84"/>
    </location>
</feature>
<feature type="region of interest" description="Disordered" evidence="1">
    <location>
        <begin position="124"/>
        <end position="145"/>
    </location>
</feature>
<gene>
    <name evidence="3" type="ORF">Acr_05g0004650</name>
</gene>
<dbReference type="SUPFAM" id="SSF52113">
    <property type="entry name" value="BRCT domain"/>
    <property type="match status" value="1"/>
</dbReference>
<dbReference type="InterPro" id="IPR001357">
    <property type="entry name" value="BRCT_dom"/>
</dbReference>
<proteinExistence type="predicted"/>
<evidence type="ECO:0000256" key="1">
    <source>
        <dbReference type="SAM" id="MobiDB-lite"/>
    </source>
</evidence>
<dbReference type="Gene3D" id="3.40.50.10190">
    <property type="entry name" value="BRCT domain"/>
    <property type="match status" value="1"/>
</dbReference>
<dbReference type="Proteomes" id="UP000585474">
    <property type="component" value="Unassembled WGS sequence"/>
</dbReference>
<dbReference type="SMART" id="SM00292">
    <property type="entry name" value="BRCT"/>
    <property type="match status" value="1"/>
</dbReference>
<evidence type="ECO:0000313" key="4">
    <source>
        <dbReference type="Proteomes" id="UP000585474"/>
    </source>
</evidence>
<dbReference type="AlphaFoldDB" id="A0A7J0EKT1"/>
<evidence type="ECO:0000313" key="3">
    <source>
        <dbReference type="EMBL" id="GFY86826.1"/>
    </source>
</evidence>
<keyword evidence="4" id="KW-1185">Reference proteome</keyword>
<organism evidence="3 4">
    <name type="scientific">Actinidia rufa</name>
    <dbReference type="NCBI Taxonomy" id="165716"/>
    <lineage>
        <taxon>Eukaryota</taxon>
        <taxon>Viridiplantae</taxon>
        <taxon>Streptophyta</taxon>
        <taxon>Embryophyta</taxon>
        <taxon>Tracheophyta</taxon>
        <taxon>Spermatophyta</taxon>
        <taxon>Magnoliopsida</taxon>
        <taxon>eudicotyledons</taxon>
        <taxon>Gunneridae</taxon>
        <taxon>Pentapetalae</taxon>
        <taxon>asterids</taxon>
        <taxon>Ericales</taxon>
        <taxon>Actinidiaceae</taxon>
        <taxon>Actinidia</taxon>
    </lineage>
</organism>
<evidence type="ECO:0000259" key="2">
    <source>
        <dbReference type="PROSITE" id="PS50172"/>
    </source>
</evidence>
<dbReference type="OrthoDB" id="251770at2759"/>
<dbReference type="EMBL" id="BJWL01000005">
    <property type="protein sequence ID" value="GFY86826.1"/>
    <property type="molecule type" value="Genomic_DNA"/>
</dbReference>
<name>A0A7J0EKT1_9ERIC</name>
<dbReference type="PANTHER" id="PTHR47776">
    <property type="entry name" value="F5A8.9 PROTEIN"/>
    <property type="match status" value="1"/>
</dbReference>